<dbReference type="Gene3D" id="1.10.418.10">
    <property type="entry name" value="Calponin-like domain"/>
    <property type="match status" value="1"/>
</dbReference>
<sequence>MIDIDTSFDNLIVWMSSLTLSEKLSSIEDISTGIPIASALSILDKEYFNEQWSSKIFDEPINVDSNWRLKVLALKKLLKSMIDYYEQLTRKSIADFLIVDVQAAAKDLNKQELFKILQLVVAVAINCPIRTTIIANISSFNEDVQRSIMMAIQGIEGEKNKENSEWTLPQDQHDLIFEQEIQRLRDKIDELSQENENTASKNAALENQVSQLKDEISSLLGEKSQLENKCAKLIAAQGAGSEVPSKKINQLTKRLEETEEEIFRLEHARDELRAKTETLTLENRELQSKLGNSSLKDDECQKMKDELEELRLKNVEFKKLEALLETYKRKLDETNQMKNEMKILQDKNSVFMNCAIDLEEEKRRNASFKTQLEAYKRQLDELNENSQSE</sequence>
<feature type="domain" description="HOOK N-terminal" evidence="9">
    <location>
        <begin position="8"/>
        <end position="153"/>
    </location>
</feature>
<dbReference type="PANTHER" id="PTHR18947:SF39">
    <property type="entry name" value="PROTEIN HOOK"/>
    <property type="match status" value="1"/>
</dbReference>
<comment type="subcellular location">
    <subcellularLocation>
        <location evidence="1">Cytoplasm</location>
        <location evidence="1">Cytoskeleton</location>
    </subcellularLocation>
</comment>
<name>A0A915IYU5_ROMCU</name>
<dbReference type="SUPFAM" id="SSF116907">
    <property type="entry name" value="Hook domain"/>
    <property type="match status" value="1"/>
</dbReference>
<keyword evidence="4" id="KW-0493">Microtubule</keyword>
<dbReference type="GO" id="GO:0005737">
    <property type="term" value="C:cytoplasm"/>
    <property type="evidence" value="ECO:0007669"/>
    <property type="project" value="TreeGrafter"/>
</dbReference>
<keyword evidence="6" id="KW-0206">Cytoskeleton</keyword>
<evidence type="ECO:0000313" key="10">
    <source>
        <dbReference type="Proteomes" id="UP000887565"/>
    </source>
</evidence>
<dbReference type="Proteomes" id="UP000887565">
    <property type="component" value="Unplaced"/>
</dbReference>
<organism evidence="10 11">
    <name type="scientific">Romanomermis culicivorax</name>
    <name type="common">Nematode worm</name>
    <dbReference type="NCBI Taxonomy" id="13658"/>
    <lineage>
        <taxon>Eukaryota</taxon>
        <taxon>Metazoa</taxon>
        <taxon>Ecdysozoa</taxon>
        <taxon>Nematoda</taxon>
        <taxon>Enoplea</taxon>
        <taxon>Dorylaimia</taxon>
        <taxon>Mermithida</taxon>
        <taxon>Mermithoidea</taxon>
        <taxon>Mermithidae</taxon>
        <taxon>Romanomermis</taxon>
    </lineage>
</organism>
<dbReference type="GO" id="GO:0005874">
    <property type="term" value="C:microtubule"/>
    <property type="evidence" value="ECO:0007669"/>
    <property type="project" value="UniProtKB-KW"/>
</dbReference>
<keyword evidence="5 7" id="KW-0175">Coiled coil</keyword>
<dbReference type="AlphaFoldDB" id="A0A915IYU5"/>
<dbReference type="Gene3D" id="1.20.5.340">
    <property type="match status" value="1"/>
</dbReference>
<keyword evidence="3" id="KW-0963">Cytoplasm</keyword>
<dbReference type="InterPro" id="IPR043936">
    <property type="entry name" value="HOOK_N"/>
</dbReference>
<evidence type="ECO:0000256" key="7">
    <source>
        <dbReference type="SAM" id="Coils"/>
    </source>
</evidence>
<dbReference type="GO" id="GO:0051959">
    <property type="term" value="F:dynein light intermediate chain binding"/>
    <property type="evidence" value="ECO:0007669"/>
    <property type="project" value="TreeGrafter"/>
</dbReference>
<evidence type="ECO:0000259" key="8">
    <source>
        <dbReference type="Pfam" id="PF05622"/>
    </source>
</evidence>
<evidence type="ECO:0000256" key="3">
    <source>
        <dbReference type="ARBA" id="ARBA00022490"/>
    </source>
</evidence>
<accession>A0A915IYU5</accession>
<dbReference type="WBParaSite" id="nRc.2.0.1.t19290-RA">
    <property type="protein sequence ID" value="nRc.2.0.1.t19290-RA"/>
    <property type="gene ID" value="nRc.2.0.1.g19290"/>
</dbReference>
<evidence type="ECO:0000256" key="5">
    <source>
        <dbReference type="ARBA" id="ARBA00023054"/>
    </source>
</evidence>
<feature type="coiled-coil region" evidence="7">
    <location>
        <begin position="174"/>
        <end position="385"/>
    </location>
</feature>
<evidence type="ECO:0000256" key="1">
    <source>
        <dbReference type="ARBA" id="ARBA00004245"/>
    </source>
</evidence>
<dbReference type="InterPro" id="IPR036872">
    <property type="entry name" value="CH_dom_sf"/>
</dbReference>
<keyword evidence="10" id="KW-1185">Reference proteome</keyword>
<dbReference type="InterPro" id="IPR008636">
    <property type="entry name" value="Hook_C"/>
</dbReference>
<dbReference type="GO" id="GO:0031122">
    <property type="term" value="P:cytoplasmic microtubule organization"/>
    <property type="evidence" value="ECO:0007669"/>
    <property type="project" value="InterPro"/>
</dbReference>
<evidence type="ECO:0000256" key="6">
    <source>
        <dbReference type="ARBA" id="ARBA00023212"/>
    </source>
</evidence>
<dbReference type="GO" id="GO:0005813">
    <property type="term" value="C:centrosome"/>
    <property type="evidence" value="ECO:0007669"/>
    <property type="project" value="TreeGrafter"/>
</dbReference>
<evidence type="ECO:0000256" key="2">
    <source>
        <dbReference type="ARBA" id="ARBA00006946"/>
    </source>
</evidence>
<protein>
    <submittedName>
        <fullName evidence="11">HOOK N-terminal domain-containing protein</fullName>
    </submittedName>
</protein>
<dbReference type="PANTHER" id="PTHR18947">
    <property type="entry name" value="HOOK PROTEINS"/>
    <property type="match status" value="1"/>
</dbReference>
<dbReference type="Pfam" id="PF19047">
    <property type="entry name" value="HOOK_N"/>
    <property type="match status" value="1"/>
</dbReference>
<feature type="domain" description="Hook C-terminal" evidence="8">
    <location>
        <begin position="204"/>
        <end position="388"/>
    </location>
</feature>
<dbReference type="OMA" id="XRLRTER"/>
<dbReference type="GO" id="GO:0030705">
    <property type="term" value="P:cytoskeleton-dependent intracellular transport"/>
    <property type="evidence" value="ECO:0007669"/>
    <property type="project" value="InterPro"/>
</dbReference>
<comment type="similarity">
    <text evidence="2">Belongs to the hook family.</text>
</comment>
<dbReference type="Pfam" id="PF05622">
    <property type="entry name" value="HOOK"/>
    <property type="match status" value="1"/>
</dbReference>
<dbReference type="GO" id="GO:0008017">
    <property type="term" value="F:microtubule binding"/>
    <property type="evidence" value="ECO:0007669"/>
    <property type="project" value="InterPro"/>
</dbReference>
<evidence type="ECO:0000313" key="11">
    <source>
        <dbReference type="WBParaSite" id="nRc.2.0.1.t19290-RA"/>
    </source>
</evidence>
<proteinExistence type="inferred from homology"/>
<evidence type="ECO:0000259" key="9">
    <source>
        <dbReference type="Pfam" id="PF19047"/>
    </source>
</evidence>
<reference evidence="11" key="1">
    <citation type="submission" date="2022-11" db="UniProtKB">
        <authorList>
            <consortium name="WormBaseParasite"/>
        </authorList>
    </citation>
    <scope>IDENTIFICATION</scope>
</reference>
<evidence type="ECO:0000256" key="4">
    <source>
        <dbReference type="ARBA" id="ARBA00022701"/>
    </source>
</evidence>